<protein>
    <submittedName>
        <fullName evidence="2">Uncharacterized protein</fullName>
    </submittedName>
</protein>
<dbReference type="PANTHER" id="PTHR48223">
    <property type="entry name" value="DEFECTIVE 2759, PUTATIVE ISOFORM 1-RELATED"/>
    <property type="match status" value="1"/>
</dbReference>
<dbReference type="AlphaFoldDB" id="A0A200RCL5"/>
<reference evidence="2 3" key="1">
    <citation type="journal article" date="2017" name="Mol. Plant">
        <title>The Genome of Medicinal Plant Macleaya cordata Provides New Insights into Benzylisoquinoline Alkaloids Metabolism.</title>
        <authorList>
            <person name="Liu X."/>
            <person name="Liu Y."/>
            <person name="Huang P."/>
            <person name="Ma Y."/>
            <person name="Qing Z."/>
            <person name="Tang Q."/>
            <person name="Cao H."/>
            <person name="Cheng P."/>
            <person name="Zheng Y."/>
            <person name="Yuan Z."/>
            <person name="Zhou Y."/>
            <person name="Liu J."/>
            <person name="Tang Z."/>
            <person name="Zhuo Y."/>
            <person name="Zhang Y."/>
            <person name="Yu L."/>
            <person name="Huang J."/>
            <person name="Yang P."/>
            <person name="Peng Q."/>
            <person name="Zhang J."/>
            <person name="Jiang W."/>
            <person name="Zhang Z."/>
            <person name="Lin K."/>
            <person name="Ro D.K."/>
            <person name="Chen X."/>
            <person name="Xiong X."/>
            <person name="Shang Y."/>
            <person name="Huang S."/>
            <person name="Zeng J."/>
        </authorList>
    </citation>
    <scope>NUCLEOTIDE SEQUENCE [LARGE SCALE GENOMIC DNA]</scope>
    <source>
        <strain evidence="3">cv. BLH2017</strain>
        <tissue evidence="2">Root</tissue>
    </source>
</reference>
<keyword evidence="3" id="KW-1185">Reference proteome</keyword>
<keyword evidence="1" id="KW-1133">Transmembrane helix</keyword>
<proteinExistence type="predicted"/>
<keyword evidence="1" id="KW-0472">Membrane</keyword>
<evidence type="ECO:0000256" key="1">
    <source>
        <dbReference type="SAM" id="Phobius"/>
    </source>
</evidence>
<feature type="transmembrane region" description="Helical" evidence="1">
    <location>
        <begin position="197"/>
        <end position="217"/>
    </location>
</feature>
<dbReference type="EMBL" id="MVGT01000078">
    <property type="protein sequence ID" value="OVA20462.1"/>
    <property type="molecule type" value="Genomic_DNA"/>
</dbReference>
<evidence type="ECO:0000313" key="3">
    <source>
        <dbReference type="Proteomes" id="UP000195402"/>
    </source>
</evidence>
<dbReference type="InParanoid" id="A0A200RCL5"/>
<sequence length="245" mass="28020">MALISQYMTQGSYATLNKRPKLWSKEVKLKPLVTLQMVGRLNRSASWKHHFFTSSQNDESGSIVSWNFTDLSDVTDDKAEETMKQGSSMLHESPPLSYYSSGEETKVGEGSPDIYELFKKLLMMLRTQEGVMPQKVKNQIGSREQEGVIKSLKAIWHYFLGLIKTILKIPKAILLLWDDFVITVLNGAEPTKEQISLWVLRTVTLYLYIKVMILLFGTMGRCLDVGWLTSCSRETHRFLKRAGFI</sequence>
<accession>A0A200RCL5</accession>
<name>A0A200RCL5_MACCD</name>
<dbReference type="Proteomes" id="UP000195402">
    <property type="component" value="Unassembled WGS sequence"/>
</dbReference>
<organism evidence="2 3">
    <name type="scientific">Macleaya cordata</name>
    <name type="common">Five-seeded plume-poppy</name>
    <name type="synonym">Bocconia cordata</name>
    <dbReference type="NCBI Taxonomy" id="56857"/>
    <lineage>
        <taxon>Eukaryota</taxon>
        <taxon>Viridiplantae</taxon>
        <taxon>Streptophyta</taxon>
        <taxon>Embryophyta</taxon>
        <taxon>Tracheophyta</taxon>
        <taxon>Spermatophyta</taxon>
        <taxon>Magnoliopsida</taxon>
        <taxon>Ranunculales</taxon>
        <taxon>Papaveraceae</taxon>
        <taxon>Papaveroideae</taxon>
        <taxon>Macleaya</taxon>
    </lineage>
</organism>
<gene>
    <name evidence="2" type="ORF">BVC80_1065g4</name>
</gene>
<dbReference type="PANTHER" id="PTHR48223:SF1">
    <property type="entry name" value="ABC TRANSMEMBRANE TYPE-1 DOMAIN-CONTAINING PROTEIN"/>
    <property type="match status" value="1"/>
</dbReference>
<feature type="transmembrane region" description="Helical" evidence="1">
    <location>
        <begin position="155"/>
        <end position="177"/>
    </location>
</feature>
<keyword evidence="1" id="KW-0812">Transmembrane</keyword>
<evidence type="ECO:0000313" key="2">
    <source>
        <dbReference type="EMBL" id="OVA20462.1"/>
    </source>
</evidence>
<comment type="caution">
    <text evidence="2">The sequence shown here is derived from an EMBL/GenBank/DDBJ whole genome shotgun (WGS) entry which is preliminary data.</text>
</comment>
<dbReference type="OrthoDB" id="748739at2759"/>